<keyword evidence="3" id="KW-1185">Reference proteome</keyword>
<organism evidence="2 3">
    <name type="scientific">Serinicoccus chungangensis</name>
    <dbReference type="NCBI Taxonomy" id="767452"/>
    <lineage>
        <taxon>Bacteria</taxon>
        <taxon>Bacillati</taxon>
        <taxon>Actinomycetota</taxon>
        <taxon>Actinomycetes</taxon>
        <taxon>Micrococcales</taxon>
        <taxon>Ornithinimicrobiaceae</taxon>
        <taxon>Serinicoccus</taxon>
    </lineage>
</organism>
<comment type="caution">
    <text evidence="2">The sequence shown here is derived from an EMBL/GenBank/DDBJ whole genome shotgun (WGS) entry which is preliminary data.</text>
</comment>
<dbReference type="RefSeq" id="WP_058891677.1">
    <property type="nucleotide sequence ID" value="NZ_LQBL01000028.1"/>
</dbReference>
<name>A0A0W8I5X6_9MICO</name>
<feature type="region of interest" description="Disordered" evidence="1">
    <location>
        <begin position="22"/>
        <end position="41"/>
    </location>
</feature>
<gene>
    <name evidence="2" type="ORF">AVL62_02510</name>
</gene>
<evidence type="ECO:0000256" key="1">
    <source>
        <dbReference type="SAM" id="MobiDB-lite"/>
    </source>
</evidence>
<reference evidence="2 3" key="1">
    <citation type="submission" date="2015-12" db="EMBL/GenBank/DDBJ databases">
        <title>Serinicoccus chungangenesis strain CD08_5 genome sequencing and assembly.</title>
        <authorList>
            <person name="Chander A.M."/>
            <person name="Kaur G."/>
            <person name="Nair G.R."/>
            <person name="Dhawan D.K."/>
            <person name="Kochhar R.K."/>
            <person name="Mayilraj S."/>
            <person name="Bhadada S.K."/>
        </authorList>
    </citation>
    <scope>NUCLEOTIDE SEQUENCE [LARGE SCALE GENOMIC DNA]</scope>
    <source>
        <strain evidence="2 3">CD08_5</strain>
    </source>
</reference>
<dbReference type="STRING" id="767452.AVL62_02510"/>
<evidence type="ECO:0000313" key="3">
    <source>
        <dbReference type="Proteomes" id="UP000054837"/>
    </source>
</evidence>
<evidence type="ECO:0000313" key="2">
    <source>
        <dbReference type="EMBL" id="KUG53669.1"/>
    </source>
</evidence>
<dbReference type="OrthoDB" id="3266345at2"/>
<protein>
    <recommendedName>
        <fullName evidence="4">3-hydroxyacyl-CoA dehydrogenase</fullName>
    </recommendedName>
</protein>
<evidence type="ECO:0008006" key="4">
    <source>
        <dbReference type="Google" id="ProtNLM"/>
    </source>
</evidence>
<accession>A0A0W8I5X6</accession>
<dbReference type="AlphaFoldDB" id="A0A0W8I5X6"/>
<dbReference type="InterPro" id="IPR045596">
    <property type="entry name" value="DUF6459"/>
</dbReference>
<dbReference type="Pfam" id="PF20060">
    <property type="entry name" value="DUF6459"/>
    <property type="match status" value="1"/>
</dbReference>
<dbReference type="EMBL" id="LQBL01000028">
    <property type="protein sequence ID" value="KUG53669.1"/>
    <property type="molecule type" value="Genomic_DNA"/>
</dbReference>
<sequence length="176" mass="19019">MSGTTRTPGVLHLRLLAVPEPPAEGTDWTHAGSGPAPHGEDYVQGTLAVDFRHGAYDSYFGPQATGTDDLPEARAWAVRMVRALLEICAGTRPVDQLSRWLAPEVRDRVARRSTLARRRGRCRSGPPVVRALLTCHPADGVCEVAAVVHLDGRVRALALRMSGVDGRWVITALELG</sequence>
<proteinExistence type="predicted"/>
<dbReference type="Proteomes" id="UP000054837">
    <property type="component" value="Unassembled WGS sequence"/>
</dbReference>